<keyword evidence="1" id="KW-0472">Membrane</keyword>
<dbReference type="Proteomes" id="UP001312865">
    <property type="component" value="Unassembled WGS sequence"/>
</dbReference>
<organism evidence="2 3">
    <name type="scientific">Bacillus spongiae</name>
    <dbReference type="NCBI Taxonomy" id="2683610"/>
    <lineage>
        <taxon>Bacteria</taxon>
        <taxon>Bacillati</taxon>
        <taxon>Bacillota</taxon>
        <taxon>Bacilli</taxon>
        <taxon>Bacillales</taxon>
        <taxon>Bacillaceae</taxon>
        <taxon>Bacillus</taxon>
    </lineage>
</organism>
<keyword evidence="3" id="KW-1185">Reference proteome</keyword>
<dbReference type="EMBL" id="JBBAXC010000025">
    <property type="protein sequence ID" value="MEI5909406.1"/>
    <property type="molecule type" value="Genomic_DNA"/>
</dbReference>
<feature type="transmembrane region" description="Helical" evidence="1">
    <location>
        <begin position="90"/>
        <end position="114"/>
    </location>
</feature>
<feature type="transmembrane region" description="Helical" evidence="1">
    <location>
        <begin position="27"/>
        <end position="46"/>
    </location>
</feature>
<comment type="caution">
    <text evidence="2">The sequence shown here is derived from an EMBL/GenBank/DDBJ whole genome shotgun (WGS) entry which is preliminary data.</text>
</comment>
<feature type="transmembrane region" description="Helical" evidence="1">
    <location>
        <begin position="5"/>
        <end position="21"/>
    </location>
</feature>
<evidence type="ECO:0000256" key="1">
    <source>
        <dbReference type="SAM" id="Phobius"/>
    </source>
</evidence>
<sequence>MKKFSTGIIFSLLLLTVFLLLRNGIALWPSFLLSVVSSAIVFIFFIKKKKLVRKDISLISLGAGILFTIIVSIGIVLFPSGQVRDLGDILMPYINAVIFGFCTTVVFILLGITFNKY</sequence>
<accession>A0ABU8HJL9</accession>
<reference evidence="2 3" key="1">
    <citation type="journal article" date="2018" name="J. Microbiol.">
        <title>Bacillus spongiae sp. nov., isolated from sponge of Jeju Island.</title>
        <authorList>
            <person name="Lee G.E."/>
            <person name="Im W.T."/>
            <person name="Park J.S."/>
        </authorList>
    </citation>
    <scope>NUCLEOTIDE SEQUENCE [LARGE SCALE GENOMIC DNA]</scope>
    <source>
        <strain evidence="2 3">135PIL107-10</strain>
    </source>
</reference>
<evidence type="ECO:0000313" key="2">
    <source>
        <dbReference type="EMBL" id="MEI5909406.1"/>
    </source>
</evidence>
<name>A0ABU8HJL9_9BACI</name>
<proteinExistence type="predicted"/>
<keyword evidence="1" id="KW-1133">Transmembrane helix</keyword>
<gene>
    <name evidence="2" type="ORF">WAK64_20470</name>
</gene>
<feature type="transmembrane region" description="Helical" evidence="1">
    <location>
        <begin position="58"/>
        <end position="78"/>
    </location>
</feature>
<evidence type="ECO:0000313" key="3">
    <source>
        <dbReference type="Proteomes" id="UP001312865"/>
    </source>
</evidence>
<protein>
    <submittedName>
        <fullName evidence="2">Uncharacterized protein</fullName>
    </submittedName>
</protein>
<keyword evidence="1" id="KW-0812">Transmembrane</keyword>